<proteinExistence type="predicted"/>
<keyword evidence="3" id="KW-1185">Reference proteome</keyword>
<dbReference type="EMBL" id="BNAW01000001">
    <property type="protein sequence ID" value="GHF91468.1"/>
    <property type="molecule type" value="Genomic_DNA"/>
</dbReference>
<sequence length="108" mass="11277">MASACCSMTVWSIAPAKEFQEFQPIGGLVMGAGAAAAAFPGATREKQAVISAQIVHKGPKRRREVAGRAGDNGTPIGVDGEPECGRDVNANTMEYPAQRSIPHPALFP</sequence>
<feature type="region of interest" description="Disordered" evidence="1">
    <location>
        <begin position="60"/>
        <end position="108"/>
    </location>
</feature>
<evidence type="ECO:0000313" key="2">
    <source>
        <dbReference type="EMBL" id="GHF91468.1"/>
    </source>
</evidence>
<comment type="caution">
    <text evidence="2">The sequence shown here is derived from an EMBL/GenBank/DDBJ whole genome shotgun (WGS) entry which is preliminary data.</text>
</comment>
<name>A0ABQ3JVE4_9PSEU</name>
<evidence type="ECO:0000256" key="1">
    <source>
        <dbReference type="SAM" id="MobiDB-lite"/>
    </source>
</evidence>
<evidence type="ECO:0000313" key="3">
    <source>
        <dbReference type="Proteomes" id="UP000649955"/>
    </source>
</evidence>
<organism evidence="2 3">
    <name type="scientific">Amycolatopsis bullii</name>
    <dbReference type="NCBI Taxonomy" id="941987"/>
    <lineage>
        <taxon>Bacteria</taxon>
        <taxon>Bacillati</taxon>
        <taxon>Actinomycetota</taxon>
        <taxon>Actinomycetes</taxon>
        <taxon>Pseudonocardiales</taxon>
        <taxon>Pseudonocardiaceae</taxon>
        <taxon>Amycolatopsis</taxon>
    </lineage>
</organism>
<dbReference type="Proteomes" id="UP000649955">
    <property type="component" value="Unassembled WGS sequence"/>
</dbReference>
<reference evidence="3" key="1">
    <citation type="journal article" date="2019" name="Int. J. Syst. Evol. Microbiol.">
        <title>The Global Catalogue of Microorganisms (GCM) 10K type strain sequencing project: providing services to taxonomists for standard genome sequencing and annotation.</title>
        <authorList>
            <consortium name="The Broad Institute Genomics Platform"/>
            <consortium name="The Broad Institute Genome Sequencing Center for Infectious Disease"/>
            <person name="Wu L."/>
            <person name="Ma J."/>
        </authorList>
    </citation>
    <scope>NUCLEOTIDE SEQUENCE [LARGE SCALE GENOMIC DNA]</scope>
    <source>
        <strain evidence="3">CGMCC 4.7680</strain>
    </source>
</reference>
<protein>
    <submittedName>
        <fullName evidence="2">Uncharacterized protein</fullName>
    </submittedName>
</protein>
<accession>A0ABQ3JVE4</accession>
<gene>
    <name evidence="2" type="ORF">GCM10017567_02010</name>
</gene>